<reference evidence="2" key="2">
    <citation type="submission" date="2021-04" db="EMBL/GenBank/DDBJ databases">
        <authorList>
            <person name="Gilroy R."/>
        </authorList>
    </citation>
    <scope>NUCLEOTIDE SEQUENCE</scope>
    <source>
        <strain evidence="2">Gambia16-554</strain>
    </source>
</reference>
<dbReference type="Proteomes" id="UP000824115">
    <property type="component" value="Unassembled WGS sequence"/>
</dbReference>
<proteinExistence type="predicted"/>
<feature type="chain" id="PRO_5038670693" description="Lipoprotein" evidence="1">
    <location>
        <begin position="20"/>
        <end position="188"/>
    </location>
</feature>
<evidence type="ECO:0000313" key="2">
    <source>
        <dbReference type="EMBL" id="HIZ86499.1"/>
    </source>
</evidence>
<organism evidence="2 3">
    <name type="scientific">Candidatus Coprenecus stercoravium</name>
    <dbReference type="NCBI Taxonomy" id="2840735"/>
    <lineage>
        <taxon>Bacteria</taxon>
        <taxon>Pseudomonadati</taxon>
        <taxon>Bacteroidota</taxon>
        <taxon>Bacteroidia</taxon>
        <taxon>Bacteroidales</taxon>
        <taxon>Rikenellaceae</taxon>
        <taxon>Rikenellaceae incertae sedis</taxon>
        <taxon>Candidatus Coprenecus</taxon>
    </lineage>
</organism>
<comment type="caution">
    <text evidence="2">The sequence shown here is derived from an EMBL/GenBank/DDBJ whole genome shotgun (WGS) entry which is preliminary data.</text>
</comment>
<feature type="signal peptide" evidence="1">
    <location>
        <begin position="1"/>
        <end position="19"/>
    </location>
</feature>
<accession>A0A9D2GT59</accession>
<name>A0A9D2GT59_9BACT</name>
<evidence type="ECO:0000256" key="1">
    <source>
        <dbReference type="SAM" id="SignalP"/>
    </source>
</evidence>
<dbReference type="PROSITE" id="PS51257">
    <property type="entry name" value="PROKAR_LIPOPROTEIN"/>
    <property type="match status" value="1"/>
</dbReference>
<protein>
    <recommendedName>
        <fullName evidence="4">Lipoprotein</fullName>
    </recommendedName>
</protein>
<keyword evidence="1" id="KW-0732">Signal</keyword>
<sequence>MRKLIINSMLVAVAVLAAALVSSCSTEGCSPEPKYSWDDSTLGGSIRFQGGGADIDYDLSYDGGQWSTGSDYGSSHGGLIVLSSDSTARFYITMTVEGRGLNVSVLDVPLSGEPRNVTFDHVTDDAEVTFYDPSAEYSSVATHVSGYVRRVSPQPGAEAMRGEFEFQMDIECDIDGTPLELRITDRKL</sequence>
<dbReference type="EMBL" id="DXAW01000147">
    <property type="protein sequence ID" value="HIZ86499.1"/>
    <property type="molecule type" value="Genomic_DNA"/>
</dbReference>
<dbReference type="AlphaFoldDB" id="A0A9D2GT59"/>
<evidence type="ECO:0008006" key="4">
    <source>
        <dbReference type="Google" id="ProtNLM"/>
    </source>
</evidence>
<evidence type="ECO:0000313" key="3">
    <source>
        <dbReference type="Proteomes" id="UP000824115"/>
    </source>
</evidence>
<gene>
    <name evidence="2" type="ORF">IAC04_08410</name>
</gene>
<reference evidence="2" key="1">
    <citation type="journal article" date="2021" name="PeerJ">
        <title>Extensive microbial diversity within the chicken gut microbiome revealed by metagenomics and culture.</title>
        <authorList>
            <person name="Gilroy R."/>
            <person name="Ravi A."/>
            <person name="Getino M."/>
            <person name="Pursley I."/>
            <person name="Horton D.L."/>
            <person name="Alikhan N.F."/>
            <person name="Baker D."/>
            <person name="Gharbi K."/>
            <person name="Hall N."/>
            <person name="Watson M."/>
            <person name="Adriaenssens E.M."/>
            <person name="Foster-Nyarko E."/>
            <person name="Jarju S."/>
            <person name="Secka A."/>
            <person name="Antonio M."/>
            <person name="Oren A."/>
            <person name="Chaudhuri R.R."/>
            <person name="La Ragione R."/>
            <person name="Hildebrand F."/>
            <person name="Pallen M.J."/>
        </authorList>
    </citation>
    <scope>NUCLEOTIDE SEQUENCE</scope>
    <source>
        <strain evidence="2">Gambia16-554</strain>
    </source>
</reference>